<keyword evidence="3" id="KW-1185">Reference proteome</keyword>
<evidence type="ECO:0000313" key="3">
    <source>
        <dbReference type="Proteomes" id="UP000316167"/>
    </source>
</evidence>
<keyword evidence="1" id="KW-0175">Coiled coil</keyword>
<dbReference type="AlphaFoldDB" id="A0A562SGN6"/>
<dbReference type="Proteomes" id="UP000316167">
    <property type="component" value="Unassembled WGS sequence"/>
</dbReference>
<protein>
    <submittedName>
        <fullName evidence="2">Uncharacterized protein</fullName>
    </submittedName>
</protein>
<evidence type="ECO:0000313" key="2">
    <source>
        <dbReference type="EMBL" id="TWI80451.1"/>
    </source>
</evidence>
<dbReference type="EMBL" id="VLLE01000005">
    <property type="protein sequence ID" value="TWI80451.1"/>
    <property type="molecule type" value="Genomic_DNA"/>
</dbReference>
<accession>A0A562SGN6</accession>
<proteinExistence type="predicted"/>
<name>A0A562SGN6_9BACT</name>
<dbReference type="RefSeq" id="WP_144887387.1">
    <property type="nucleotide sequence ID" value="NZ_VLLE01000005.1"/>
</dbReference>
<gene>
    <name evidence="2" type="ORF">IQ13_3128</name>
</gene>
<sequence>MSYTTVAHCGTDHQEWLKAIDFYDNELDILEERLAEVAKKNNGEEAMKGVEHFQNQFIIQRNTIDELRHYIHEHEGKVTRDVLLHAGHIETQQVVGHDALKEEFNGFEKVINELRDEFKLYLSKWM</sequence>
<dbReference type="OrthoDB" id="680366at2"/>
<comment type="caution">
    <text evidence="2">The sequence shown here is derived from an EMBL/GenBank/DDBJ whole genome shotgun (WGS) entry which is preliminary data.</text>
</comment>
<evidence type="ECO:0000256" key="1">
    <source>
        <dbReference type="SAM" id="Coils"/>
    </source>
</evidence>
<feature type="coiled-coil region" evidence="1">
    <location>
        <begin position="13"/>
        <end position="47"/>
    </location>
</feature>
<reference evidence="2 3" key="1">
    <citation type="journal article" date="2015" name="Stand. Genomic Sci.">
        <title>Genomic Encyclopedia of Bacterial and Archaeal Type Strains, Phase III: the genomes of soil and plant-associated and newly described type strains.</title>
        <authorList>
            <person name="Whitman W.B."/>
            <person name="Woyke T."/>
            <person name="Klenk H.P."/>
            <person name="Zhou Y."/>
            <person name="Lilburn T.G."/>
            <person name="Beck B.J."/>
            <person name="De Vos P."/>
            <person name="Vandamme P."/>
            <person name="Eisen J.A."/>
            <person name="Garrity G."/>
            <person name="Hugenholtz P."/>
            <person name="Kyrpides N.C."/>
        </authorList>
    </citation>
    <scope>NUCLEOTIDE SEQUENCE [LARGE SCALE GENOMIC DNA]</scope>
    <source>
        <strain evidence="2 3">CGMCC 1.7271</strain>
    </source>
</reference>
<organism evidence="2 3">
    <name type="scientific">Lacibacter cauensis</name>
    <dbReference type="NCBI Taxonomy" id="510947"/>
    <lineage>
        <taxon>Bacteria</taxon>
        <taxon>Pseudomonadati</taxon>
        <taxon>Bacteroidota</taxon>
        <taxon>Chitinophagia</taxon>
        <taxon>Chitinophagales</taxon>
        <taxon>Chitinophagaceae</taxon>
        <taxon>Lacibacter</taxon>
    </lineage>
</organism>